<organism evidence="1 2">
    <name type="scientific">Amborella trichopoda</name>
    <dbReference type="NCBI Taxonomy" id="13333"/>
    <lineage>
        <taxon>Eukaryota</taxon>
        <taxon>Viridiplantae</taxon>
        <taxon>Streptophyta</taxon>
        <taxon>Embryophyta</taxon>
        <taxon>Tracheophyta</taxon>
        <taxon>Spermatophyta</taxon>
        <taxon>Magnoliopsida</taxon>
        <taxon>Amborellales</taxon>
        <taxon>Amborellaceae</taxon>
        <taxon>Amborella</taxon>
    </lineage>
</organism>
<dbReference type="Gramene" id="ERM98394">
    <property type="protein sequence ID" value="ERM98394"/>
    <property type="gene ID" value="AMTR_s00072p00064500"/>
</dbReference>
<proteinExistence type="predicted"/>
<accession>W1NUQ5</accession>
<dbReference type="Proteomes" id="UP000017836">
    <property type="component" value="Unassembled WGS sequence"/>
</dbReference>
<protein>
    <submittedName>
        <fullName evidence="1">Uncharacterized protein</fullName>
    </submittedName>
</protein>
<dbReference type="HOGENOM" id="CLU_2240237_0_0_1"/>
<gene>
    <name evidence="1" type="ORF">AMTR_s00072p00064500</name>
</gene>
<dbReference type="AlphaFoldDB" id="W1NUQ5"/>
<evidence type="ECO:0000313" key="2">
    <source>
        <dbReference type="Proteomes" id="UP000017836"/>
    </source>
</evidence>
<sequence length="105" mass="11734">MKSQAHPPMKIDSELNRQTSIYKRITILPAGGEVSLSGLEREREKGFFNCIKATYKKAANLIKDTCKKAANLIKDTHKKAANLIKDTCKKAAKWVLQRTISFGPS</sequence>
<name>W1NUQ5_AMBTC</name>
<evidence type="ECO:0000313" key="1">
    <source>
        <dbReference type="EMBL" id="ERM98394.1"/>
    </source>
</evidence>
<reference evidence="2" key="1">
    <citation type="journal article" date="2013" name="Science">
        <title>The Amborella genome and the evolution of flowering plants.</title>
        <authorList>
            <consortium name="Amborella Genome Project"/>
        </authorList>
    </citation>
    <scope>NUCLEOTIDE SEQUENCE [LARGE SCALE GENOMIC DNA]</scope>
</reference>
<keyword evidence="2" id="KW-1185">Reference proteome</keyword>
<dbReference type="EMBL" id="KI395332">
    <property type="protein sequence ID" value="ERM98394.1"/>
    <property type="molecule type" value="Genomic_DNA"/>
</dbReference>